<sequence>MAPVNVDPESKPGEFVLKSLFANFTLLSERKIRIIMAEPLEKPLNKSLQRGEDPQFDQLISSMSSLAEYCLPSILKTLFDWYKRQNGLEDESHEYRPRANTKSKNDEQQKDYLLERRGLAPLYLQIPLHPLLDGLIQEVINLAFKHFKYKEGYLGPNTGNMHIVADLYAEVVGVVAQSRYYTVNFEILCSGLFTRNASVRLCCCAVFVCGFFFPLS</sequence>
<dbReference type="Proteomes" id="UP000264820">
    <property type="component" value="Unplaced"/>
</dbReference>
<dbReference type="OMA" id="XQRERDY"/>
<dbReference type="GO" id="GO:0030427">
    <property type="term" value="C:site of polarized growth"/>
    <property type="evidence" value="ECO:0007669"/>
    <property type="project" value="TreeGrafter"/>
</dbReference>
<evidence type="ECO:0000313" key="3">
    <source>
        <dbReference type="Proteomes" id="UP000264820"/>
    </source>
</evidence>
<dbReference type="STRING" id="109280.ENSHCOP00000021964"/>
<dbReference type="PANTHER" id="PTHR12295:SF29">
    <property type="entry name" value="PROTEIN FURRY HOMOLOG"/>
    <property type="match status" value="1"/>
</dbReference>
<dbReference type="PANTHER" id="PTHR12295">
    <property type="entry name" value="FURRY-RELATED"/>
    <property type="match status" value="1"/>
</dbReference>
<dbReference type="Ensembl" id="ENSHCOT00000002284.1">
    <property type="protein sequence ID" value="ENSHCOP00000021964.1"/>
    <property type="gene ID" value="ENSHCOG00000009242.1"/>
</dbReference>
<dbReference type="Pfam" id="PF14222">
    <property type="entry name" value="MOR2-PAG1_N"/>
    <property type="match status" value="1"/>
</dbReference>
<keyword evidence="3" id="KW-1185">Reference proteome</keyword>
<dbReference type="GeneTree" id="ENSGT00610000086058"/>
<protein>
    <recommendedName>
        <fullName evidence="1">Cell morphogenesis protein N-terminal domain-containing protein</fullName>
    </recommendedName>
</protein>
<dbReference type="InterPro" id="IPR025614">
    <property type="entry name" value="Cell_morpho_N"/>
</dbReference>
<evidence type="ECO:0000259" key="1">
    <source>
        <dbReference type="Pfam" id="PF14222"/>
    </source>
</evidence>
<name>A0A3Q2YV86_HIPCM</name>
<dbReference type="GO" id="GO:0031175">
    <property type="term" value="P:neuron projection development"/>
    <property type="evidence" value="ECO:0007669"/>
    <property type="project" value="TreeGrafter"/>
</dbReference>
<proteinExistence type="predicted"/>
<dbReference type="GO" id="GO:0000902">
    <property type="term" value="P:cell morphogenesis"/>
    <property type="evidence" value="ECO:0007669"/>
    <property type="project" value="InterPro"/>
</dbReference>
<dbReference type="InterPro" id="IPR039867">
    <property type="entry name" value="Furry/Tao3/Mor2"/>
</dbReference>
<dbReference type="GO" id="GO:0005938">
    <property type="term" value="C:cell cortex"/>
    <property type="evidence" value="ECO:0007669"/>
    <property type="project" value="TreeGrafter"/>
</dbReference>
<accession>A0A3Q2YV86</accession>
<reference evidence="2" key="2">
    <citation type="submission" date="2025-09" db="UniProtKB">
        <authorList>
            <consortium name="Ensembl"/>
        </authorList>
    </citation>
    <scope>IDENTIFICATION</scope>
</reference>
<evidence type="ECO:0000313" key="2">
    <source>
        <dbReference type="Ensembl" id="ENSHCOP00000021964.1"/>
    </source>
</evidence>
<feature type="domain" description="Cell morphogenesis protein N-terminal" evidence="1">
    <location>
        <begin position="119"/>
        <end position="183"/>
    </location>
</feature>
<reference evidence="2" key="1">
    <citation type="submission" date="2025-08" db="UniProtKB">
        <authorList>
            <consortium name="Ensembl"/>
        </authorList>
    </citation>
    <scope>IDENTIFICATION</scope>
</reference>
<dbReference type="AlphaFoldDB" id="A0A3Q2YV86"/>
<organism evidence="2 3">
    <name type="scientific">Hippocampus comes</name>
    <name type="common">Tiger tail seahorse</name>
    <dbReference type="NCBI Taxonomy" id="109280"/>
    <lineage>
        <taxon>Eukaryota</taxon>
        <taxon>Metazoa</taxon>
        <taxon>Chordata</taxon>
        <taxon>Craniata</taxon>
        <taxon>Vertebrata</taxon>
        <taxon>Euteleostomi</taxon>
        <taxon>Actinopterygii</taxon>
        <taxon>Neopterygii</taxon>
        <taxon>Teleostei</taxon>
        <taxon>Neoteleostei</taxon>
        <taxon>Acanthomorphata</taxon>
        <taxon>Syngnathiaria</taxon>
        <taxon>Syngnathiformes</taxon>
        <taxon>Syngnathoidei</taxon>
        <taxon>Syngnathidae</taxon>
        <taxon>Hippocampus</taxon>
    </lineage>
</organism>